<dbReference type="EMBL" id="NBNE01000290">
    <property type="protein sequence ID" value="OWZ20789.1"/>
    <property type="molecule type" value="Genomic_DNA"/>
</dbReference>
<sequence length="99" mass="11078">MEIIHKFGEILCISQTAYIDRMLQRFRLAAAKSVRSSQMQTEPTIPVQSTKFINDADFAISRDCGVTSVPGSLYKPDLANVVRTLGRYGNAYSNQKFAE</sequence>
<comment type="caution">
    <text evidence="1">The sequence shown here is derived from an EMBL/GenBank/DDBJ whole genome shotgun (WGS) entry which is preliminary data.</text>
</comment>
<protein>
    <submittedName>
        <fullName evidence="1">Uncharacterized protein</fullName>
    </submittedName>
</protein>
<organism evidence="1 2">
    <name type="scientific">Phytophthora megakarya</name>
    <dbReference type="NCBI Taxonomy" id="4795"/>
    <lineage>
        <taxon>Eukaryota</taxon>
        <taxon>Sar</taxon>
        <taxon>Stramenopiles</taxon>
        <taxon>Oomycota</taxon>
        <taxon>Peronosporomycetes</taxon>
        <taxon>Peronosporales</taxon>
        <taxon>Peronosporaceae</taxon>
        <taxon>Phytophthora</taxon>
    </lineage>
</organism>
<proteinExistence type="predicted"/>
<evidence type="ECO:0000313" key="1">
    <source>
        <dbReference type="EMBL" id="OWZ20789.1"/>
    </source>
</evidence>
<accession>A0A225WUR6</accession>
<dbReference type="Proteomes" id="UP000198211">
    <property type="component" value="Unassembled WGS sequence"/>
</dbReference>
<name>A0A225WUR6_9STRA</name>
<gene>
    <name evidence="1" type="ORF">PHMEG_0004764</name>
</gene>
<keyword evidence="2" id="KW-1185">Reference proteome</keyword>
<dbReference type="AlphaFoldDB" id="A0A225WUR6"/>
<evidence type="ECO:0000313" key="2">
    <source>
        <dbReference type="Proteomes" id="UP000198211"/>
    </source>
</evidence>
<reference evidence="2" key="1">
    <citation type="submission" date="2017-03" db="EMBL/GenBank/DDBJ databases">
        <title>Phytopthora megakarya and P. palmivora, two closely related causual agents of cacao black pod achieved similar genome size and gene model numbers by different mechanisms.</title>
        <authorList>
            <person name="Ali S."/>
            <person name="Shao J."/>
            <person name="Larry D.J."/>
            <person name="Kronmiller B."/>
            <person name="Shen D."/>
            <person name="Strem M.D."/>
            <person name="Melnick R.L."/>
            <person name="Guiltinan M.J."/>
            <person name="Tyler B.M."/>
            <person name="Meinhardt L.W."/>
            <person name="Bailey B.A."/>
        </authorList>
    </citation>
    <scope>NUCLEOTIDE SEQUENCE [LARGE SCALE GENOMIC DNA]</scope>
    <source>
        <strain evidence="2">zdho120</strain>
    </source>
</reference>